<sequence>MIKLLLFVSVLFFSLQADYILTYQMDDGVSVFKYKDKNHAKMMMPQDEEGSSEVYSIDGNSYIVSRHEGVVSIMDLNKAKGFMDSIGISFDFEDEEAPAPEFIIHKTGKKQKLAGVNCEEWILKDKESNEQTKVLVTKDKNVVKTTQKMFDMLALMGGDTQNFYEVEKGYIIAKAEGIELKSFEMKNLPMSEYALPDTSKNRENFNKNSKSTDRTSHKTTKSTHAISCYDNLCCGKIAGESLVLSKSLPKRKGAENYTLIDSATCAKDSKGNRIEAAIYESAEFSRLYVTLNFNDKNQGSVKNAYSESDYDSSVSNYQDGRIRTYTNSNSYPFASAIFSPQAEEVIDIFLNNRTTLTFTRLEKEKMEYSKSLKLLVESGSIGEVSLFKALEKNLKSRNNSTKIPPKKTTNYFGKCYKEVCCGEKISESKILKPNLLQTIYGYTLIGSGTCKDKTENVLYKRRNHVISMTLAINDSNGAKVKNIKKELDRGHSVGKIKAIEEYSDNTEQYGIMIAEGIMMPMQEHIIEYPLNAKNTLWISQPRVGGMLGYSGSRSLIGAGGINLFHIMEDLGIREATKRDVTPSNQNNTFENQNKNDNEDSLIDGVSNEDLDKAVDLFKSFF</sequence>
<evidence type="ECO:0000313" key="3">
    <source>
        <dbReference type="EMBL" id="QSZ41193.1"/>
    </source>
</evidence>
<dbReference type="EMBL" id="CP046072">
    <property type="protein sequence ID" value="QSZ41193.1"/>
    <property type="molecule type" value="Genomic_DNA"/>
</dbReference>
<protein>
    <recommendedName>
        <fullName evidence="5">DUF4412 domain-containing protein</fullName>
    </recommendedName>
</protein>
<feature type="signal peptide" evidence="2">
    <location>
        <begin position="1"/>
        <end position="19"/>
    </location>
</feature>
<organism evidence="3 4">
    <name type="scientific">Sulfurimonas aquatica</name>
    <dbReference type="NCBI Taxonomy" id="2672570"/>
    <lineage>
        <taxon>Bacteria</taxon>
        <taxon>Pseudomonadati</taxon>
        <taxon>Campylobacterota</taxon>
        <taxon>Epsilonproteobacteria</taxon>
        <taxon>Campylobacterales</taxon>
        <taxon>Sulfurimonadaceae</taxon>
        <taxon>Sulfurimonas</taxon>
    </lineage>
</organism>
<evidence type="ECO:0000313" key="4">
    <source>
        <dbReference type="Proteomes" id="UP000671852"/>
    </source>
</evidence>
<keyword evidence="2" id="KW-0732">Signal</keyword>
<name>A0A975AZ67_9BACT</name>
<reference evidence="3" key="1">
    <citation type="submission" date="2019-11" db="EMBL/GenBank/DDBJ databases">
        <authorList>
            <person name="Kojima H."/>
        </authorList>
    </citation>
    <scope>NUCLEOTIDE SEQUENCE</scope>
    <source>
        <strain evidence="3">H1576</strain>
    </source>
</reference>
<keyword evidence="4" id="KW-1185">Reference proteome</keyword>
<reference evidence="3" key="2">
    <citation type="submission" date="2021-04" db="EMBL/GenBank/DDBJ databases">
        <title>Isolation and characterization of a novel species of the genus Sulfurimonas.</title>
        <authorList>
            <person name="Fukui M."/>
        </authorList>
    </citation>
    <scope>NUCLEOTIDE SEQUENCE</scope>
    <source>
        <strain evidence="3">H1576</strain>
    </source>
</reference>
<dbReference type="Proteomes" id="UP000671852">
    <property type="component" value="Chromosome"/>
</dbReference>
<dbReference type="AlphaFoldDB" id="A0A975AZ67"/>
<feature type="chain" id="PRO_5037126320" description="DUF4412 domain-containing protein" evidence="2">
    <location>
        <begin position="20"/>
        <end position="621"/>
    </location>
</feature>
<evidence type="ECO:0008006" key="5">
    <source>
        <dbReference type="Google" id="ProtNLM"/>
    </source>
</evidence>
<gene>
    <name evidence="3" type="ORF">GJV85_03380</name>
</gene>
<feature type="region of interest" description="Disordered" evidence="1">
    <location>
        <begin position="577"/>
        <end position="604"/>
    </location>
</feature>
<dbReference type="RefSeq" id="WP_207562464.1">
    <property type="nucleotide sequence ID" value="NZ_CP046072.1"/>
</dbReference>
<feature type="compositionally biased region" description="Basic and acidic residues" evidence="1">
    <location>
        <begin position="199"/>
        <end position="216"/>
    </location>
</feature>
<evidence type="ECO:0000256" key="1">
    <source>
        <dbReference type="SAM" id="MobiDB-lite"/>
    </source>
</evidence>
<accession>A0A975AZ67</accession>
<feature type="compositionally biased region" description="Low complexity" evidence="1">
    <location>
        <begin position="584"/>
        <end position="594"/>
    </location>
</feature>
<feature type="region of interest" description="Disordered" evidence="1">
    <location>
        <begin position="194"/>
        <end position="220"/>
    </location>
</feature>
<proteinExistence type="predicted"/>
<evidence type="ECO:0000256" key="2">
    <source>
        <dbReference type="SAM" id="SignalP"/>
    </source>
</evidence>
<dbReference type="KEGG" id="saqt:GJV85_03380"/>